<comment type="similarity">
    <text evidence="1">Belongs to the UPF0749 family.</text>
</comment>
<sequence length="244" mass="27740">MKKSNGGLMVFFASIVVGLLIAFNMNFNRIIGSSMQLSAKDYKDAINEKSDLYKEISNLKKRNKEMQETINQYKYDDKKQDNVLDSMKSQLKDYGMITGLREVRGPGILLKINDGNIDTNRDTEFEAKSKIFHDNDMALVLNDLRKAGAEAISINNHRIIPSSGVICNWAFLGFEDDSTEYAPFYIYAIGDPDVLKTSLLEDGSHIRELMIRELSVQIEKKDNIVMPAAPRLGSTEYMKEYIEK</sequence>
<dbReference type="Gene3D" id="3.30.70.1880">
    <property type="entry name" value="Protein of unknown function DUF881"/>
    <property type="match status" value="1"/>
</dbReference>
<proteinExistence type="inferred from homology"/>
<evidence type="ECO:0000313" key="5">
    <source>
        <dbReference type="Proteomes" id="UP000783390"/>
    </source>
</evidence>
<dbReference type="InterPro" id="IPR010273">
    <property type="entry name" value="DUF881"/>
</dbReference>
<keyword evidence="5" id="KW-1185">Reference proteome</keyword>
<evidence type="ECO:0000256" key="2">
    <source>
        <dbReference type="SAM" id="Coils"/>
    </source>
</evidence>
<keyword evidence="2" id="KW-0175">Coiled coil</keyword>
<evidence type="ECO:0000256" key="3">
    <source>
        <dbReference type="SAM" id="Phobius"/>
    </source>
</evidence>
<dbReference type="Pfam" id="PF05949">
    <property type="entry name" value="DUF881"/>
    <property type="match status" value="1"/>
</dbReference>
<keyword evidence="3" id="KW-0472">Membrane</keyword>
<gene>
    <name evidence="4" type="ORF">J2Z53_001310</name>
</gene>
<evidence type="ECO:0000256" key="1">
    <source>
        <dbReference type="ARBA" id="ARBA00009108"/>
    </source>
</evidence>
<comment type="caution">
    <text evidence="4">The sequence shown here is derived from an EMBL/GenBank/DDBJ whole genome shotgun (WGS) entry which is preliminary data.</text>
</comment>
<keyword evidence="3" id="KW-1133">Transmembrane helix</keyword>
<accession>A0ABS4F0W2</accession>
<dbReference type="EMBL" id="JAGGJZ010000003">
    <property type="protein sequence ID" value="MBP1889727.1"/>
    <property type="molecule type" value="Genomic_DNA"/>
</dbReference>
<dbReference type="Proteomes" id="UP000783390">
    <property type="component" value="Unassembled WGS sequence"/>
</dbReference>
<evidence type="ECO:0000313" key="4">
    <source>
        <dbReference type="EMBL" id="MBP1889727.1"/>
    </source>
</evidence>
<dbReference type="PANTHER" id="PTHR37313">
    <property type="entry name" value="UPF0749 PROTEIN RV1825"/>
    <property type="match status" value="1"/>
</dbReference>
<name>A0ABS4F0W2_9CLOT</name>
<keyword evidence="3" id="KW-0812">Transmembrane</keyword>
<protein>
    <submittedName>
        <fullName evidence="4">Uncharacterized protein YlxW (UPF0749 family)</fullName>
    </submittedName>
</protein>
<reference evidence="4 5" key="1">
    <citation type="submission" date="2021-03" db="EMBL/GenBank/DDBJ databases">
        <title>Genomic Encyclopedia of Type Strains, Phase IV (KMG-IV): sequencing the most valuable type-strain genomes for metagenomic binning, comparative biology and taxonomic classification.</title>
        <authorList>
            <person name="Goeker M."/>
        </authorList>
    </citation>
    <scope>NUCLEOTIDE SEQUENCE [LARGE SCALE GENOMIC DNA]</scope>
    <source>
        <strain evidence="4 5">DSM 3984</strain>
    </source>
</reference>
<organism evidence="4 5">
    <name type="scientific">Clostridium moniliforme</name>
    <dbReference type="NCBI Taxonomy" id="39489"/>
    <lineage>
        <taxon>Bacteria</taxon>
        <taxon>Bacillati</taxon>
        <taxon>Bacillota</taxon>
        <taxon>Clostridia</taxon>
        <taxon>Eubacteriales</taxon>
        <taxon>Clostridiaceae</taxon>
        <taxon>Clostridium</taxon>
    </lineage>
</organism>
<feature type="transmembrane region" description="Helical" evidence="3">
    <location>
        <begin position="6"/>
        <end position="27"/>
    </location>
</feature>
<feature type="coiled-coil region" evidence="2">
    <location>
        <begin position="42"/>
        <end position="76"/>
    </location>
</feature>
<dbReference type="PANTHER" id="PTHR37313:SF2">
    <property type="entry name" value="UPF0749 PROTEIN YLXX"/>
    <property type="match status" value="1"/>
</dbReference>
<dbReference type="RefSeq" id="WP_209796626.1">
    <property type="nucleotide sequence ID" value="NZ_JAGGJZ010000003.1"/>
</dbReference>